<evidence type="ECO:0008006" key="8">
    <source>
        <dbReference type="Google" id="ProtNLM"/>
    </source>
</evidence>
<dbReference type="AlphaFoldDB" id="A0A0K9PYX8"/>
<feature type="domain" description="C2 tensin-type" evidence="4">
    <location>
        <begin position="200"/>
        <end position="339"/>
    </location>
</feature>
<dbReference type="Proteomes" id="UP000036987">
    <property type="component" value="Unassembled WGS sequence"/>
</dbReference>
<dbReference type="PANTHER" id="PTHR45733:SF8">
    <property type="entry name" value="FORMIN-J"/>
    <property type="match status" value="1"/>
</dbReference>
<keyword evidence="2" id="KW-0378">Hydrolase</keyword>
<gene>
    <name evidence="6" type="ORF">ZOSMA_132G00330</name>
</gene>
<dbReference type="PRINTS" id="PR01217">
    <property type="entry name" value="PRICHEXTENSN"/>
</dbReference>
<feature type="domain" description="FH2" evidence="5">
    <location>
        <begin position="584"/>
        <end position="662"/>
    </location>
</feature>
<dbReference type="Gene3D" id="2.60.40.1110">
    <property type="match status" value="1"/>
</dbReference>
<name>A0A0K9PYX8_ZOSMR</name>
<feature type="compositionally biased region" description="Pro residues" evidence="3">
    <location>
        <begin position="476"/>
        <end position="490"/>
    </location>
</feature>
<accession>A0A0K9PYX8</accession>
<dbReference type="InterPro" id="IPR035892">
    <property type="entry name" value="C2_domain_sf"/>
</dbReference>
<dbReference type="SMART" id="SM01326">
    <property type="entry name" value="PTEN_C2"/>
    <property type="match status" value="1"/>
</dbReference>
<keyword evidence="2" id="KW-0904">Protein phosphatase</keyword>
<organism evidence="6 7">
    <name type="scientific">Zostera marina</name>
    <name type="common">Eelgrass</name>
    <dbReference type="NCBI Taxonomy" id="29655"/>
    <lineage>
        <taxon>Eukaryota</taxon>
        <taxon>Viridiplantae</taxon>
        <taxon>Streptophyta</taxon>
        <taxon>Embryophyta</taxon>
        <taxon>Tracheophyta</taxon>
        <taxon>Spermatophyta</taxon>
        <taxon>Magnoliopsida</taxon>
        <taxon>Liliopsida</taxon>
        <taxon>Zosteraceae</taxon>
        <taxon>Zostera</taxon>
    </lineage>
</organism>
<dbReference type="SUPFAM" id="SSF52799">
    <property type="entry name" value="(Phosphotyrosine protein) phosphatases II"/>
    <property type="match status" value="1"/>
</dbReference>
<dbReference type="InterPro" id="IPR015425">
    <property type="entry name" value="FH2_Formin"/>
</dbReference>
<dbReference type="SUPFAM" id="SSF49562">
    <property type="entry name" value="C2 domain (Calcium/lipid-binding domain, CaLB)"/>
    <property type="match status" value="1"/>
</dbReference>
<keyword evidence="7" id="KW-1185">Reference proteome</keyword>
<feature type="non-terminal residue" evidence="6">
    <location>
        <position position="662"/>
    </location>
</feature>
<dbReference type="Gene3D" id="3.90.190.10">
    <property type="entry name" value="Protein tyrosine phosphatase superfamily"/>
    <property type="match status" value="1"/>
</dbReference>
<dbReference type="PANTHER" id="PTHR45733">
    <property type="entry name" value="FORMIN-J"/>
    <property type="match status" value="1"/>
</dbReference>
<dbReference type="STRING" id="29655.A0A0K9PYX8"/>
<comment type="caution">
    <text evidence="6">The sequence shown here is derived from an EMBL/GenBank/DDBJ whole genome shotgun (WGS) entry which is preliminary data.</text>
</comment>
<dbReference type="OrthoDB" id="1668162at2759"/>
<evidence type="ECO:0000313" key="7">
    <source>
        <dbReference type="Proteomes" id="UP000036987"/>
    </source>
</evidence>
<evidence type="ECO:0000313" key="6">
    <source>
        <dbReference type="EMBL" id="KMZ74263.1"/>
    </source>
</evidence>
<dbReference type="InterPro" id="IPR051144">
    <property type="entry name" value="Formin_homology_domain"/>
</dbReference>
<dbReference type="InterPro" id="IPR029021">
    <property type="entry name" value="Prot-tyrosine_phosphatase-like"/>
</dbReference>
<proteinExistence type="inferred from homology"/>
<protein>
    <recommendedName>
        <fullName evidence="8">Formin-like protein</fullName>
    </recommendedName>
</protein>
<sequence length="662" mass="74396">MAFLRKVFYRKPPDGLLEISEGMYVFNSSFTTQVLDAKQFKGYLHNVVSQLQEHLPDASYMVFNFREDSSAQSQIANVLTECEMIVMDYPCQYEGCPLLTMNMIHHVLRSSESWLSLGQKNVLLMHCEAGGWSVLAFMLASLLIYRKTYTSEQKTLDMIYKQSSREHLQLLSPLDPSPSQLRYLQYVSRRNVGSEWPPLDRSLTLDCIILRVFPNFNEEGGCRPIIRIYGQDPFIASDQSPKVLFSTPKKSKIVQLYKQEDCELVKIDIHCHIHGDVVVECINVDMDLEHEHIIFRVMFNTAFIRSNILMLNRDEIDILWDTKDKFPIDFRVEILLSDMNVGASSFTKKELPACEEKDGLPIEAFSKAREFFSNVIFLDAVLQPDIKFSICSAKTSTYNVPPPQETEKLASPDCNCELLSYTTNPKKPSFPSLIYNSNVLCPQDSSMEEACLSEKMKECSHKDTITRVACLEHQPSFPPQPLPSPPPPPLKKQIKNTDLPSPLPPPPPPPKNQINNIYIPSSPSLPSPPPPPPPPKNQTNSTHLPSPPPPPCRSGTTLHSNSSSAPPPPPPGPKGRGGLQKNPTSLQAPKKATLRPLHWVKVTRAMQGSLWAEAQKQAHKAPEFDMSELENLFSTEVSKSDPNLGKSGKRASVSQKSEKIHL</sequence>
<dbReference type="Gene3D" id="1.20.58.2220">
    <property type="entry name" value="Formin, FH2 domain"/>
    <property type="match status" value="1"/>
</dbReference>
<evidence type="ECO:0000256" key="3">
    <source>
        <dbReference type="SAM" id="MobiDB-lite"/>
    </source>
</evidence>
<dbReference type="PROSITE" id="PS51182">
    <property type="entry name" value="C2_TENSIN"/>
    <property type="match status" value="1"/>
</dbReference>
<comment type="similarity">
    <text evidence="1">Belongs to the formin-like family. Class-II subfamily.</text>
</comment>
<dbReference type="PROSITE" id="PS51444">
    <property type="entry name" value="FH2"/>
    <property type="match status" value="1"/>
</dbReference>
<reference evidence="7" key="1">
    <citation type="journal article" date="2016" name="Nature">
        <title>The genome of the seagrass Zostera marina reveals angiosperm adaptation to the sea.</title>
        <authorList>
            <person name="Olsen J.L."/>
            <person name="Rouze P."/>
            <person name="Verhelst B."/>
            <person name="Lin Y.-C."/>
            <person name="Bayer T."/>
            <person name="Collen J."/>
            <person name="Dattolo E."/>
            <person name="De Paoli E."/>
            <person name="Dittami S."/>
            <person name="Maumus F."/>
            <person name="Michel G."/>
            <person name="Kersting A."/>
            <person name="Lauritano C."/>
            <person name="Lohaus R."/>
            <person name="Toepel M."/>
            <person name="Tonon T."/>
            <person name="Vanneste K."/>
            <person name="Amirebrahimi M."/>
            <person name="Brakel J."/>
            <person name="Bostroem C."/>
            <person name="Chovatia M."/>
            <person name="Grimwood J."/>
            <person name="Jenkins J.W."/>
            <person name="Jueterbock A."/>
            <person name="Mraz A."/>
            <person name="Stam W.T."/>
            <person name="Tice H."/>
            <person name="Bornberg-Bauer E."/>
            <person name="Green P.J."/>
            <person name="Pearson G.A."/>
            <person name="Procaccini G."/>
            <person name="Duarte C.M."/>
            <person name="Schmutz J."/>
            <person name="Reusch T.B.H."/>
            <person name="Van de Peer Y."/>
        </authorList>
    </citation>
    <scope>NUCLEOTIDE SEQUENCE [LARGE SCALE GENOMIC DNA]</scope>
    <source>
        <strain evidence="7">cv. Finnish</strain>
    </source>
</reference>
<evidence type="ECO:0000259" key="5">
    <source>
        <dbReference type="PROSITE" id="PS51444"/>
    </source>
</evidence>
<dbReference type="EMBL" id="LFYR01000379">
    <property type="protein sequence ID" value="KMZ74263.1"/>
    <property type="molecule type" value="Genomic_DNA"/>
</dbReference>
<dbReference type="InterPro" id="IPR042201">
    <property type="entry name" value="FH2_Formin_sf"/>
</dbReference>
<feature type="region of interest" description="Disordered" evidence="3">
    <location>
        <begin position="473"/>
        <end position="597"/>
    </location>
</feature>
<feature type="compositionally biased region" description="Pro residues" evidence="3">
    <location>
        <begin position="501"/>
        <end position="511"/>
    </location>
</feature>
<dbReference type="GO" id="GO:0004721">
    <property type="term" value="F:phosphoprotein phosphatase activity"/>
    <property type="evidence" value="ECO:0007669"/>
    <property type="project" value="UniProtKB-KW"/>
</dbReference>
<evidence type="ECO:0000256" key="1">
    <source>
        <dbReference type="ARBA" id="ARBA00006468"/>
    </source>
</evidence>
<feature type="compositionally biased region" description="Pro residues" evidence="3">
    <location>
        <begin position="523"/>
        <end position="536"/>
    </location>
</feature>
<evidence type="ECO:0000256" key="2">
    <source>
        <dbReference type="ARBA" id="ARBA00022912"/>
    </source>
</evidence>
<feature type="region of interest" description="Disordered" evidence="3">
    <location>
        <begin position="636"/>
        <end position="662"/>
    </location>
</feature>
<dbReference type="Pfam" id="PF10409">
    <property type="entry name" value="PTEN_C2"/>
    <property type="match status" value="1"/>
</dbReference>
<feature type="compositionally biased region" description="Polar residues" evidence="3">
    <location>
        <begin position="554"/>
        <end position="564"/>
    </location>
</feature>
<dbReference type="InterPro" id="IPR014020">
    <property type="entry name" value="Tensin_C2-dom"/>
</dbReference>
<evidence type="ECO:0000259" key="4">
    <source>
        <dbReference type="PROSITE" id="PS51182"/>
    </source>
</evidence>